<dbReference type="Gene3D" id="1.25.40.10">
    <property type="entry name" value="Tetratricopeptide repeat domain"/>
    <property type="match status" value="1"/>
</dbReference>
<dbReference type="InterPro" id="IPR011990">
    <property type="entry name" value="TPR-like_helical_dom_sf"/>
</dbReference>
<reference evidence="2" key="1">
    <citation type="submission" date="2019-02" db="EMBL/GenBank/DDBJ databases">
        <authorList>
            <person name="Gruber-Vodicka R. H."/>
            <person name="Seah K. B. B."/>
        </authorList>
    </citation>
    <scope>NUCLEOTIDE SEQUENCE</scope>
    <source>
        <strain evidence="2">BECK_DK161</strain>
    </source>
</reference>
<evidence type="ECO:0000259" key="1">
    <source>
        <dbReference type="SMART" id="SM00912"/>
    </source>
</evidence>
<dbReference type="InterPro" id="IPR024983">
    <property type="entry name" value="CHAT_dom"/>
</dbReference>
<evidence type="ECO:0000313" key="2">
    <source>
        <dbReference type="EMBL" id="VFJ60227.1"/>
    </source>
</evidence>
<dbReference type="Pfam" id="PF12770">
    <property type="entry name" value="CHAT"/>
    <property type="match status" value="1"/>
</dbReference>
<protein>
    <submittedName>
        <fullName evidence="2">Filamentous hemagglutinin family N-terminal domain-containing protein</fullName>
    </submittedName>
</protein>
<dbReference type="Gene3D" id="2.160.20.10">
    <property type="entry name" value="Single-stranded right-handed beta-helix, Pectin lyase-like"/>
    <property type="match status" value="2"/>
</dbReference>
<gene>
    <name evidence="2" type="ORF">BECKDK2373C_GA0170839_107911</name>
</gene>
<dbReference type="PANTHER" id="PTHR10098">
    <property type="entry name" value="RAPSYN-RELATED"/>
    <property type="match status" value="1"/>
</dbReference>
<proteinExistence type="predicted"/>
<feature type="domain" description="Filamentous haemagglutinin FhaB/tRNA nuclease CdiA-like TPS" evidence="1">
    <location>
        <begin position="30"/>
        <end position="141"/>
    </location>
</feature>
<dbReference type="EMBL" id="CAADEY010000079">
    <property type="protein sequence ID" value="VFJ60227.1"/>
    <property type="molecule type" value="Genomic_DNA"/>
</dbReference>
<dbReference type="InterPro" id="IPR011050">
    <property type="entry name" value="Pectin_lyase_fold/virulence"/>
</dbReference>
<dbReference type="NCBIfam" id="TIGR01901">
    <property type="entry name" value="adhes_NPXG"/>
    <property type="match status" value="1"/>
</dbReference>
<accession>A0A450T169</accession>
<dbReference type="SMART" id="SM00912">
    <property type="entry name" value="Haemagg_act"/>
    <property type="match status" value="1"/>
</dbReference>
<dbReference type="SUPFAM" id="SSF48452">
    <property type="entry name" value="TPR-like"/>
    <property type="match status" value="1"/>
</dbReference>
<dbReference type="PANTHER" id="PTHR10098:SF112">
    <property type="entry name" value="SLR0380 PROTEIN"/>
    <property type="match status" value="1"/>
</dbReference>
<dbReference type="InterPro" id="IPR008638">
    <property type="entry name" value="FhaB/CdiA-like_TPS"/>
</dbReference>
<name>A0A450T169_9GAMM</name>
<sequence>MKCRWNNMLIGIAFSVLWTGIARAEIIMDGSIGTAGGIAGPSYDIQAAYGSEIGGNLFHSFSQFNIASGETAIFSGPGTIERVIVGVTGGQRSNINGTLQNTIVGADLFLLNPSGIFLGPDASLDLTGSFYATTANRLDLTDGGTFQADTTGGSVLTSAPPTAFGFSSLLPATITVSNPELAVSSGETLALAGGDIAVTGGAPSWRLTLTAEDGHIDIVSLGEAGLVSLGADGLTVSDSTALGTVNIADMAYLGVSGPDVGRISIKADNLYLSGASFLDATNSGTGVNGGIDLDVRNELHLSDASYVLGRTVDSGNAPEVNVQARSLALEGGSQLGTLSSGSGAGGRVDINVDGRLLISGYNGVTPSSVYANTQGAGNAGDINIQAGTVTIDDGGQLQSQQSLVGGTGTSGDITIDAKDIGVLGGGEIDVGTWGDGDGGDLSISASGEISVAGQNASGKRSTITTSSQEDATGNAGRIYLEADAITVDSGSVQSATTQGGAGEIHLRARRITSLNGSHIFTTSSQSSGGNIILDAALIQLINSPVSATVAGGSSDGGNVTINATTLAALHNSDITARADQGQGGNITVNADVFLRSQNVDLDASSNLIGNDGNVVVNAPELDLAGELEPAKATLSPATANLLGCATGLGTLSTAAGRITLDDLSGPEGPWLLDYPTDTSVRRGIAVNTPRQAGLRGLDSLLKGKPEEAARNLQTGVRIADQDLRVKAISLNNLGVTHRIRAASSGKAQGFREALEWFDDAARIARKIGAPRIALAAQANALVMAPDVKMRPNEIERRIDGMLRILEANQSGPEPASVTPAAIGASVVALEFVETASWPFERLFRVAETALNMAKKTNDTSARSRVLGRIAGLYAHQNRFDEARRLYASAASLAGNANMPEWSSHWWSKAGQLAQDTGLPIDSFLAWERAAEILWEHRQKLAHIWRLRGGTFRAQAGERFAALVRLVLEKPVVASGDLRKVQEMWERFKTAEVAEYFGACMLAAVRPLADSIGRDPTATILYPIVLPDRLELLVQRSKKLERRTVLVSEKELANTVKKLREAIMLRATEPKASERRIKELAHRLYRWLIAPIEHHLTAGETIVLVPDGPFRRIPPAVLHDGQRYLIEQFPVVEIPSLSLVAAGLERNVTGRILLGGVTKEMVMNKVVTEFPNIKRELDNLERLFGRSRTNRLDNDAYTKARLEQTARKYRYSIIHLASHARFDSTQGSGLLVTTGAEKMGAKDLAELVSFAGTPEIPVDILSLSACETALGDDRATLGLGGIAAGTGARSALATLWRVDSAASFVFTKAFYSRLKQQPAAPRGKLLQEAIRAVRAKQKFTHPFYWAGFLLIGDWMG</sequence>
<dbReference type="SUPFAM" id="SSF51126">
    <property type="entry name" value="Pectin lyase-like"/>
    <property type="match status" value="2"/>
</dbReference>
<organism evidence="2">
    <name type="scientific">Candidatus Kentrum sp. DK</name>
    <dbReference type="NCBI Taxonomy" id="2126562"/>
    <lineage>
        <taxon>Bacteria</taxon>
        <taxon>Pseudomonadati</taxon>
        <taxon>Pseudomonadota</taxon>
        <taxon>Gammaproteobacteria</taxon>
        <taxon>Candidatus Kentrum</taxon>
    </lineage>
</organism>
<dbReference type="Pfam" id="PF05860">
    <property type="entry name" value="TPS"/>
    <property type="match status" value="1"/>
</dbReference>
<dbReference type="InterPro" id="IPR012334">
    <property type="entry name" value="Pectin_lyas_fold"/>
</dbReference>